<keyword evidence="1" id="KW-0472">Membrane</keyword>
<evidence type="ECO:0000313" key="2">
    <source>
        <dbReference type="EMBL" id="MTD36116.1"/>
    </source>
</evidence>
<dbReference type="AlphaFoldDB" id="A0A6A8NJ85"/>
<dbReference type="EMBL" id="WLYP01000009">
    <property type="protein sequence ID" value="MTD36116.1"/>
    <property type="molecule type" value="Genomic_DNA"/>
</dbReference>
<proteinExistence type="predicted"/>
<feature type="transmembrane region" description="Helical" evidence="1">
    <location>
        <begin position="6"/>
        <end position="39"/>
    </location>
</feature>
<evidence type="ECO:0000256" key="1">
    <source>
        <dbReference type="SAM" id="Phobius"/>
    </source>
</evidence>
<feature type="transmembrane region" description="Helical" evidence="1">
    <location>
        <begin position="71"/>
        <end position="91"/>
    </location>
</feature>
<dbReference type="RefSeq" id="WP_002333236.1">
    <property type="nucleotide sequence ID" value="NZ_CABGJP010000002.1"/>
</dbReference>
<accession>A0A6A8NJ85</accession>
<sequence>MLEKTLYITSFILLFFLELSEVITTPLFIILLGILILIVAIRISLFNRYELVLLISEQSLNKNKDNKIAKYTYTSLYIISILFIIIGLFLFF</sequence>
<keyword evidence="1" id="KW-1133">Transmembrane helix</keyword>
<gene>
    <name evidence="2" type="ORF">GKZ95_09540</name>
</gene>
<protein>
    <submittedName>
        <fullName evidence="2">Uncharacterized protein</fullName>
    </submittedName>
</protein>
<organism evidence="2">
    <name type="scientific">Enterococcus faecium</name>
    <name type="common">Streptococcus faecium</name>
    <dbReference type="NCBI Taxonomy" id="1352"/>
    <lineage>
        <taxon>Bacteria</taxon>
        <taxon>Bacillati</taxon>
        <taxon>Bacillota</taxon>
        <taxon>Bacilli</taxon>
        <taxon>Lactobacillales</taxon>
        <taxon>Enterococcaceae</taxon>
        <taxon>Enterococcus</taxon>
    </lineage>
</organism>
<keyword evidence="1" id="KW-0812">Transmembrane</keyword>
<name>A0A6A8NJ85_ENTFC</name>
<comment type="caution">
    <text evidence="2">The sequence shown here is derived from an EMBL/GenBank/DDBJ whole genome shotgun (WGS) entry which is preliminary data.</text>
</comment>
<reference evidence="2" key="1">
    <citation type="submission" date="2019-10" db="EMBL/GenBank/DDBJ databases">
        <title>Identification of the same linezolid-resistant Tn6246::fexB-poxtA-carrying Enterococcus faecium strain colonizing a hospitalized patient and bovines in different continents.</title>
        <authorList>
            <person name="Tedim A.P."/>
            <person name="Freitas A.R."/>
            <person name="Novais C."/>
            <person name="Duarte B."/>
            <person name="Elghaieb H."/>
            <person name="Abbassi M.S."/>
            <person name="Peixe L."/>
        </authorList>
    </citation>
    <scope>NUCLEOTIDE SEQUENCE</scope>
    <source>
        <strain evidence="2">2FEZ</strain>
    </source>
</reference>